<dbReference type="GO" id="GO:0045505">
    <property type="term" value="F:dynein intermediate chain binding"/>
    <property type="evidence" value="ECO:0007669"/>
    <property type="project" value="InterPro"/>
</dbReference>
<name>A0A8S3GII0_9BILA</name>
<evidence type="ECO:0000256" key="1">
    <source>
        <dbReference type="SAM" id="Coils"/>
    </source>
</evidence>
<dbReference type="Proteomes" id="UP000681720">
    <property type="component" value="Unassembled WGS sequence"/>
</dbReference>
<comment type="caution">
    <text evidence="3">The sequence shown here is derived from an EMBL/GenBank/DDBJ whole genome shotgun (WGS) entry which is preliminary data.</text>
</comment>
<dbReference type="GO" id="GO:0060271">
    <property type="term" value="P:cilium assembly"/>
    <property type="evidence" value="ECO:0007669"/>
    <property type="project" value="TreeGrafter"/>
</dbReference>
<reference evidence="3" key="1">
    <citation type="submission" date="2021-02" db="EMBL/GenBank/DDBJ databases">
        <authorList>
            <person name="Nowell W R."/>
        </authorList>
    </citation>
    <scope>NUCLEOTIDE SEQUENCE</scope>
</reference>
<dbReference type="InterPro" id="IPR026983">
    <property type="entry name" value="DHC"/>
</dbReference>
<proteinExistence type="predicted"/>
<gene>
    <name evidence="3" type="ORF">BYL167_LOCUS74912</name>
    <name evidence="2" type="ORF">GIL414_LOCUS19879</name>
</gene>
<evidence type="ECO:0000313" key="3">
    <source>
        <dbReference type="EMBL" id="CAF5162124.1"/>
    </source>
</evidence>
<dbReference type="Gene3D" id="1.10.287.2610">
    <property type="match status" value="1"/>
</dbReference>
<dbReference type="PANTHER" id="PTHR10676:SF352">
    <property type="entry name" value="CYTOPLASMIC DYNEIN 2 HEAVY CHAIN 1"/>
    <property type="match status" value="1"/>
</dbReference>
<dbReference type="AlphaFoldDB" id="A0A8S3GII0"/>
<dbReference type="GO" id="GO:0060294">
    <property type="term" value="P:cilium movement involved in cell motility"/>
    <property type="evidence" value="ECO:0007669"/>
    <property type="project" value="TreeGrafter"/>
</dbReference>
<dbReference type="Proteomes" id="UP000681967">
    <property type="component" value="Unassembled WGS sequence"/>
</dbReference>
<keyword evidence="1" id="KW-0175">Coiled coil</keyword>
<dbReference type="GO" id="GO:0005868">
    <property type="term" value="C:cytoplasmic dynein complex"/>
    <property type="evidence" value="ECO:0007669"/>
    <property type="project" value="TreeGrafter"/>
</dbReference>
<dbReference type="PANTHER" id="PTHR10676">
    <property type="entry name" value="DYNEIN HEAVY CHAIN FAMILY PROTEIN"/>
    <property type="match status" value="1"/>
</dbReference>
<accession>A0A8S3GII0</accession>
<organism evidence="3 4">
    <name type="scientific">Rotaria magnacalcarata</name>
    <dbReference type="NCBI Taxonomy" id="392030"/>
    <lineage>
        <taxon>Eukaryota</taxon>
        <taxon>Metazoa</taxon>
        <taxon>Spiralia</taxon>
        <taxon>Gnathifera</taxon>
        <taxon>Rotifera</taxon>
        <taxon>Eurotatoria</taxon>
        <taxon>Bdelloidea</taxon>
        <taxon>Philodinida</taxon>
        <taxon>Philodinidae</taxon>
        <taxon>Rotaria</taxon>
    </lineage>
</organism>
<dbReference type="GO" id="GO:0005930">
    <property type="term" value="C:axoneme"/>
    <property type="evidence" value="ECO:0007669"/>
    <property type="project" value="TreeGrafter"/>
</dbReference>
<sequence>KTMEKKYLTPKRYVILLETYQQVYLTKQHAVSTRQQHLKSGVSKLSEARKVVDELKRNAEIKQKELAVKQHEADEALKQITKSMAVSFQ</sequence>
<feature type="non-terminal residue" evidence="3">
    <location>
        <position position="1"/>
    </location>
</feature>
<evidence type="ECO:0000313" key="4">
    <source>
        <dbReference type="Proteomes" id="UP000681967"/>
    </source>
</evidence>
<dbReference type="EMBL" id="CAJOBH010267449">
    <property type="protein sequence ID" value="CAF5162124.1"/>
    <property type="molecule type" value="Genomic_DNA"/>
</dbReference>
<dbReference type="GO" id="GO:0035721">
    <property type="term" value="P:intraciliary retrograde transport"/>
    <property type="evidence" value="ECO:0007669"/>
    <property type="project" value="TreeGrafter"/>
</dbReference>
<dbReference type="GO" id="GO:0097729">
    <property type="term" value="C:9+2 motile cilium"/>
    <property type="evidence" value="ECO:0007669"/>
    <property type="project" value="TreeGrafter"/>
</dbReference>
<evidence type="ECO:0000313" key="2">
    <source>
        <dbReference type="EMBL" id="CAF4159427.1"/>
    </source>
</evidence>
<dbReference type="EMBL" id="CAJOBJ010011414">
    <property type="protein sequence ID" value="CAF4159427.1"/>
    <property type="molecule type" value="Genomic_DNA"/>
</dbReference>
<feature type="coiled-coil region" evidence="1">
    <location>
        <begin position="45"/>
        <end position="79"/>
    </location>
</feature>
<dbReference type="GO" id="GO:0008569">
    <property type="term" value="F:minus-end-directed microtubule motor activity"/>
    <property type="evidence" value="ECO:0007669"/>
    <property type="project" value="TreeGrafter"/>
</dbReference>
<protein>
    <submittedName>
        <fullName evidence="3">Uncharacterized protein</fullName>
    </submittedName>
</protein>
<dbReference type="GO" id="GO:0051959">
    <property type="term" value="F:dynein light intermediate chain binding"/>
    <property type="evidence" value="ECO:0007669"/>
    <property type="project" value="InterPro"/>
</dbReference>